<evidence type="ECO:0000313" key="2">
    <source>
        <dbReference type="EMBL" id="CAL5990076.1"/>
    </source>
</evidence>
<sequence>MQLENTQLYYIQLTNPIQLLEKILDNVVINMNGQELWKKTKVISVAHQLALVCYTQEKNIVQLSDVTTKLQQNLQNIRDQIIFHRFLKTIWCITLMLSKLGSIIFPNIQTIFQVKTKSGQKRYVS</sequence>
<gene>
    <name evidence="1" type="ORF">HINF_LOCUS10056</name>
    <name evidence="2" type="ORF">HINF_LOCUS11173</name>
</gene>
<proteinExistence type="predicted"/>
<reference evidence="2 3" key="2">
    <citation type="submission" date="2024-07" db="EMBL/GenBank/DDBJ databases">
        <authorList>
            <person name="Akdeniz Z."/>
        </authorList>
    </citation>
    <scope>NUCLEOTIDE SEQUENCE [LARGE SCALE GENOMIC DNA]</scope>
</reference>
<dbReference type="AlphaFoldDB" id="A0AA86NNP4"/>
<protein>
    <submittedName>
        <fullName evidence="2">Hypothetical_protein</fullName>
    </submittedName>
</protein>
<evidence type="ECO:0000313" key="3">
    <source>
        <dbReference type="Proteomes" id="UP001642409"/>
    </source>
</evidence>
<reference evidence="1" key="1">
    <citation type="submission" date="2023-06" db="EMBL/GenBank/DDBJ databases">
        <authorList>
            <person name="Kurt Z."/>
        </authorList>
    </citation>
    <scope>NUCLEOTIDE SEQUENCE</scope>
</reference>
<dbReference type="Proteomes" id="UP001642409">
    <property type="component" value="Unassembled WGS sequence"/>
</dbReference>
<organism evidence="1">
    <name type="scientific">Hexamita inflata</name>
    <dbReference type="NCBI Taxonomy" id="28002"/>
    <lineage>
        <taxon>Eukaryota</taxon>
        <taxon>Metamonada</taxon>
        <taxon>Diplomonadida</taxon>
        <taxon>Hexamitidae</taxon>
        <taxon>Hexamitinae</taxon>
        <taxon>Hexamita</taxon>
    </lineage>
</organism>
<keyword evidence="3" id="KW-1185">Reference proteome</keyword>
<dbReference type="EMBL" id="CAXDID020000024">
    <property type="protein sequence ID" value="CAL5990076.1"/>
    <property type="molecule type" value="Genomic_DNA"/>
</dbReference>
<comment type="caution">
    <text evidence="1">The sequence shown here is derived from an EMBL/GenBank/DDBJ whole genome shotgun (WGS) entry which is preliminary data.</text>
</comment>
<evidence type="ECO:0000313" key="1">
    <source>
        <dbReference type="EMBL" id="CAI9922411.1"/>
    </source>
</evidence>
<dbReference type="EMBL" id="CATOUU010000248">
    <property type="protein sequence ID" value="CAI9922411.1"/>
    <property type="molecule type" value="Genomic_DNA"/>
</dbReference>
<name>A0AA86NNP4_9EUKA</name>
<accession>A0AA86NNP4</accession>